<evidence type="ECO:0000313" key="2">
    <source>
        <dbReference type="Proteomes" id="UP000000683"/>
    </source>
</evidence>
<dbReference type="AlphaFoldDB" id="F5Z7W6"/>
<accession>F5Z7W6</accession>
<protein>
    <submittedName>
        <fullName evidence="1">Uncharacterized protein</fullName>
    </submittedName>
</protein>
<name>F5Z7W6_ALTNA</name>
<dbReference type="RefSeq" id="WP_013784097.1">
    <property type="nucleotide sequence ID" value="NC_015554.1"/>
</dbReference>
<dbReference type="KEGG" id="alt:ambt_08155"/>
<sequence>MNLEELIYAKDILTGMDIKTVAVLSRLLDNHALFIQQVQDTYKNDPHPQAAAMKKRA</sequence>
<dbReference type="Proteomes" id="UP000000683">
    <property type="component" value="Chromosome"/>
</dbReference>
<dbReference type="EMBL" id="CP002339">
    <property type="protein sequence ID" value="AEF03159.1"/>
    <property type="molecule type" value="Genomic_DNA"/>
</dbReference>
<dbReference type="HOGENOM" id="CLU_2986355_0_0_6"/>
<organism evidence="1 2">
    <name type="scientific">Alteromonas naphthalenivorans</name>
    <dbReference type="NCBI Taxonomy" id="715451"/>
    <lineage>
        <taxon>Bacteria</taxon>
        <taxon>Pseudomonadati</taxon>
        <taxon>Pseudomonadota</taxon>
        <taxon>Gammaproteobacteria</taxon>
        <taxon>Alteromonadales</taxon>
        <taxon>Alteromonadaceae</taxon>
        <taxon>Alteromonas/Salinimonas group</taxon>
        <taxon>Alteromonas</taxon>
    </lineage>
</organism>
<keyword evidence="2" id="KW-1185">Reference proteome</keyword>
<evidence type="ECO:0000313" key="1">
    <source>
        <dbReference type="EMBL" id="AEF03159.1"/>
    </source>
</evidence>
<reference evidence="1 2" key="1">
    <citation type="journal article" date="2011" name="J. Bacteriol.">
        <title>Complete genome sequence of the polycyclic aromatic hydrocarbon-degrading bacterium Alteromonas sp. strain SN2.</title>
        <authorList>
            <person name="Jin H.M."/>
            <person name="Jeong H."/>
            <person name="Moon E.J."/>
            <person name="Math R.K."/>
            <person name="Lee K."/>
            <person name="Kim H.J."/>
            <person name="Jeon C.O."/>
            <person name="Oh T.K."/>
            <person name="Kim J.F."/>
        </authorList>
    </citation>
    <scope>NUCLEOTIDE SEQUENCE [LARGE SCALE GENOMIC DNA]</scope>
    <source>
        <strain evidence="2">JCM 17741 / KACC 18427 / KCTC 11700BP / SN2</strain>
    </source>
</reference>
<gene>
    <name evidence="1" type="ordered locus">ambt_08155</name>
</gene>
<proteinExistence type="predicted"/>